<protein>
    <submittedName>
        <fullName evidence="1">Uncharacterized protein</fullName>
    </submittedName>
</protein>
<accession>A0AAN9FZW1</accession>
<dbReference type="Proteomes" id="UP001372338">
    <property type="component" value="Unassembled WGS sequence"/>
</dbReference>
<dbReference type="AlphaFoldDB" id="A0AAN9FZW1"/>
<dbReference type="InterPro" id="IPR047008">
    <property type="entry name" value="XRN1_SH3_sf"/>
</dbReference>
<name>A0AAN9FZW1_CROPI</name>
<proteinExistence type="predicted"/>
<comment type="caution">
    <text evidence="1">The sequence shown here is derived from an EMBL/GenBank/DDBJ whole genome shotgun (WGS) entry which is preliminary data.</text>
</comment>
<sequence>MTGISLLEQVSEQEEEEDDKEYVKVLWSPLIYINSMKHQIQVMERPSCGSKGIVLLAFEDNRSSKIGVRFDKSVPNGNDLRGLCEDGHGFFCPASQLLNVDDSREDDFDNITIKEIFESHSHEAQEETVNPQLEEIEKFQPEEISAPLLVETAKPNRMKLLHLKEYT</sequence>
<evidence type="ECO:0000313" key="1">
    <source>
        <dbReference type="EMBL" id="KAK7281778.1"/>
    </source>
</evidence>
<dbReference type="EMBL" id="JAYWIO010000002">
    <property type="protein sequence ID" value="KAK7281778.1"/>
    <property type="molecule type" value="Genomic_DNA"/>
</dbReference>
<evidence type="ECO:0000313" key="2">
    <source>
        <dbReference type="Proteomes" id="UP001372338"/>
    </source>
</evidence>
<keyword evidence="2" id="KW-1185">Reference proteome</keyword>
<dbReference type="Gene3D" id="2.30.30.750">
    <property type="match status" value="1"/>
</dbReference>
<gene>
    <name evidence="1" type="ORF">RIF29_10042</name>
</gene>
<reference evidence="1 2" key="1">
    <citation type="submission" date="2024-01" db="EMBL/GenBank/DDBJ databases">
        <title>The genomes of 5 underutilized Papilionoideae crops provide insights into root nodulation and disease resistanc.</title>
        <authorList>
            <person name="Yuan L."/>
        </authorList>
    </citation>
    <scope>NUCLEOTIDE SEQUENCE [LARGE SCALE GENOMIC DNA]</scope>
    <source>
        <strain evidence="1">ZHUSHIDOU_FW_LH</strain>
        <tissue evidence="1">Leaf</tissue>
    </source>
</reference>
<organism evidence="1 2">
    <name type="scientific">Crotalaria pallida</name>
    <name type="common">Smooth rattlebox</name>
    <name type="synonym">Crotalaria striata</name>
    <dbReference type="NCBI Taxonomy" id="3830"/>
    <lineage>
        <taxon>Eukaryota</taxon>
        <taxon>Viridiplantae</taxon>
        <taxon>Streptophyta</taxon>
        <taxon>Embryophyta</taxon>
        <taxon>Tracheophyta</taxon>
        <taxon>Spermatophyta</taxon>
        <taxon>Magnoliopsida</taxon>
        <taxon>eudicotyledons</taxon>
        <taxon>Gunneridae</taxon>
        <taxon>Pentapetalae</taxon>
        <taxon>rosids</taxon>
        <taxon>fabids</taxon>
        <taxon>Fabales</taxon>
        <taxon>Fabaceae</taxon>
        <taxon>Papilionoideae</taxon>
        <taxon>50 kb inversion clade</taxon>
        <taxon>genistoids sensu lato</taxon>
        <taxon>core genistoids</taxon>
        <taxon>Crotalarieae</taxon>
        <taxon>Crotalaria</taxon>
    </lineage>
</organism>